<proteinExistence type="predicted"/>
<keyword evidence="1" id="KW-0479">Metal-binding</keyword>
<sequence>MTATAWPTELRLSQDKRTLTVSFDDGARHALPAEYLRVMSPSAEVQGHTAAERKTVGGKLNVTILSVEPVGNYAVRLGFDDMHNTGLYTWAYLAELGTQHDRRWAEYLAELQAKGLSRERPGQR</sequence>
<gene>
    <name evidence="4" type="ORF">QO011_004019</name>
</gene>
<evidence type="ECO:0000256" key="1">
    <source>
        <dbReference type="ARBA" id="ARBA00022723"/>
    </source>
</evidence>
<name>A0ABU0JBN1_9HYPH</name>
<evidence type="ECO:0000313" key="4">
    <source>
        <dbReference type="EMBL" id="MDQ0471000.1"/>
    </source>
</evidence>
<dbReference type="InterPro" id="IPR010376">
    <property type="entry name" value="GBBH-like_N"/>
</dbReference>
<evidence type="ECO:0000259" key="3">
    <source>
        <dbReference type="Pfam" id="PF06155"/>
    </source>
</evidence>
<reference evidence="4 5" key="1">
    <citation type="submission" date="2023-07" db="EMBL/GenBank/DDBJ databases">
        <title>Genomic Encyclopedia of Type Strains, Phase IV (KMG-IV): sequencing the most valuable type-strain genomes for metagenomic binning, comparative biology and taxonomic classification.</title>
        <authorList>
            <person name="Goeker M."/>
        </authorList>
    </citation>
    <scope>NUCLEOTIDE SEQUENCE [LARGE SCALE GENOMIC DNA]</scope>
    <source>
        <strain evidence="4 5">DSM 19619</strain>
    </source>
</reference>
<keyword evidence="5" id="KW-1185">Reference proteome</keyword>
<dbReference type="RefSeq" id="WP_307275440.1">
    <property type="nucleotide sequence ID" value="NZ_JAUSVX010000007.1"/>
</dbReference>
<comment type="caution">
    <text evidence="4">The sequence shown here is derived from an EMBL/GenBank/DDBJ whole genome shotgun (WGS) entry which is preliminary data.</text>
</comment>
<feature type="domain" description="Gamma-butyrobetaine hydroxylase-like N-terminal" evidence="3">
    <location>
        <begin position="11"/>
        <end position="93"/>
    </location>
</feature>
<evidence type="ECO:0000256" key="2">
    <source>
        <dbReference type="ARBA" id="ARBA00023004"/>
    </source>
</evidence>
<dbReference type="InterPro" id="IPR038492">
    <property type="entry name" value="GBBH-like_N_sf"/>
</dbReference>
<dbReference type="Proteomes" id="UP001242480">
    <property type="component" value="Unassembled WGS sequence"/>
</dbReference>
<dbReference type="Pfam" id="PF06155">
    <property type="entry name" value="GBBH-like_N"/>
    <property type="match status" value="1"/>
</dbReference>
<dbReference type="EMBL" id="JAUSVX010000007">
    <property type="protein sequence ID" value="MDQ0471000.1"/>
    <property type="molecule type" value="Genomic_DNA"/>
</dbReference>
<accession>A0ABU0JBN1</accession>
<evidence type="ECO:0000313" key="5">
    <source>
        <dbReference type="Proteomes" id="UP001242480"/>
    </source>
</evidence>
<dbReference type="PANTHER" id="PTHR35303">
    <property type="entry name" value="OS02G0197800 PROTEIN"/>
    <property type="match status" value="1"/>
</dbReference>
<keyword evidence="2" id="KW-0408">Iron</keyword>
<organism evidence="4 5">
    <name type="scientific">Labrys wisconsinensis</name>
    <dbReference type="NCBI Taxonomy" id="425677"/>
    <lineage>
        <taxon>Bacteria</taxon>
        <taxon>Pseudomonadati</taxon>
        <taxon>Pseudomonadota</taxon>
        <taxon>Alphaproteobacteria</taxon>
        <taxon>Hyphomicrobiales</taxon>
        <taxon>Xanthobacteraceae</taxon>
        <taxon>Labrys</taxon>
    </lineage>
</organism>
<dbReference type="PANTHER" id="PTHR35303:SF5">
    <property type="entry name" value="OS02G0197800 PROTEIN"/>
    <property type="match status" value="1"/>
</dbReference>
<protein>
    <submittedName>
        <fullName evidence="4">DUF971 family protein</fullName>
    </submittedName>
</protein>
<dbReference type="Gene3D" id="3.30.2020.30">
    <property type="match status" value="1"/>
</dbReference>